<dbReference type="HOGENOM" id="CLU_1027865_0_0_1"/>
<dbReference type="STRING" id="126957.T1J3Y9"/>
<feature type="transmembrane region" description="Helical" evidence="1">
    <location>
        <begin position="203"/>
        <end position="223"/>
    </location>
</feature>
<dbReference type="AlphaFoldDB" id="T1J3Y9"/>
<name>T1J3Y9_STRMM</name>
<evidence type="ECO:0000313" key="2">
    <source>
        <dbReference type="EnsemblMetazoa" id="SMAR008315-PA"/>
    </source>
</evidence>
<dbReference type="GO" id="GO:0031175">
    <property type="term" value="P:neuron projection development"/>
    <property type="evidence" value="ECO:0007669"/>
    <property type="project" value="TreeGrafter"/>
</dbReference>
<protein>
    <submittedName>
        <fullName evidence="2">Uncharacterized protein</fullName>
    </submittedName>
</protein>
<feature type="transmembrane region" description="Helical" evidence="1">
    <location>
        <begin position="18"/>
        <end position="39"/>
    </location>
</feature>
<organism evidence="2 3">
    <name type="scientific">Strigamia maritima</name>
    <name type="common">European centipede</name>
    <name type="synonym">Geophilus maritimus</name>
    <dbReference type="NCBI Taxonomy" id="126957"/>
    <lineage>
        <taxon>Eukaryota</taxon>
        <taxon>Metazoa</taxon>
        <taxon>Ecdysozoa</taxon>
        <taxon>Arthropoda</taxon>
        <taxon>Myriapoda</taxon>
        <taxon>Chilopoda</taxon>
        <taxon>Pleurostigmophora</taxon>
        <taxon>Geophilomorpha</taxon>
        <taxon>Linotaeniidae</taxon>
        <taxon>Strigamia</taxon>
    </lineage>
</organism>
<proteinExistence type="predicted"/>
<dbReference type="OMA" id="EERTLCT"/>
<keyword evidence="1" id="KW-0812">Transmembrane</keyword>
<evidence type="ECO:0000256" key="1">
    <source>
        <dbReference type="SAM" id="Phobius"/>
    </source>
</evidence>
<keyword evidence="1" id="KW-0472">Membrane</keyword>
<dbReference type="Proteomes" id="UP000014500">
    <property type="component" value="Unassembled WGS sequence"/>
</dbReference>
<dbReference type="Pfam" id="PF01275">
    <property type="entry name" value="Myelin_PLP"/>
    <property type="match status" value="1"/>
</dbReference>
<feature type="transmembrane region" description="Helical" evidence="1">
    <location>
        <begin position="108"/>
        <end position="132"/>
    </location>
</feature>
<sequence>MAAHTVLGLGGKLRRIPLWSLLALILCSIGSILFVITGYESSRLIRFVHQDIFHSYESWFHEVTLGVIFFGLSTCLYAWFLLFVDFASDDIIWETKLWAKWLGGRVSIGIFFTLTYLLFMVWTVLFIFLIILTFSYTHFQILCDENESSSMEEAKLCIDTATMPLFYYYSPSSAHLKICFPDTGVFCHSYVQPTAFPLKLTTIGALIVVLSLVHFLICLAANWSRNHFRKKYEYIEYKDSETETLSNDHEGFLRVLNYSPPPPIINGKVLK</sequence>
<keyword evidence="3" id="KW-1185">Reference proteome</keyword>
<feature type="transmembrane region" description="Helical" evidence="1">
    <location>
        <begin position="59"/>
        <end position="87"/>
    </location>
</feature>
<reference evidence="2" key="2">
    <citation type="submission" date="2015-02" db="UniProtKB">
        <authorList>
            <consortium name="EnsemblMetazoa"/>
        </authorList>
    </citation>
    <scope>IDENTIFICATION</scope>
</reference>
<dbReference type="InterPro" id="IPR001614">
    <property type="entry name" value="Myelin_PLP"/>
</dbReference>
<dbReference type="eggNOG" id="KOG4800">
    <property type="taxonomic scope" value="Eukaryota"/>
</dbReference>
<accession>T1J3Y9</accession>
<evidence type="ECO:0000313" key="3">
    <source>
        <dbReference type="Proteomes" id="UP000014500"/>
    </source>
</evidence>
<dbReference type="PANTHER" id="PTHR11683">
    <property type="entry name" value="MYELIN PROTEOLIPID"/>
    <property type="match status" value="1"/>
</dbReference>
<dbReference type="EnsemblMetazoa" id="SMAR008315-RA">
    <property type="protein sequence ID" value="SMAR008315-PA"/>
    <property type="gene ID" value="SMAR008315"/>
</dbReference>
<dbReference type="PANTHER" id="PTHR11683:SF12">
    <property type="entry name" value="M6, ISOFORM F"/>
    <property type="match status" value="1"/>
</dbReference>
<dbReference type="EMBL" id="JH431832">
    <property type="status" value="NOT_ANNOTATED_CDS"/>
    <property type="molecule type" value="Genomic_DNA"/>
</dbReference>
<dbReference type="GO" id="GO:0005886">
    <property type="term" value="C:plasma membrane"/>
    <property type="evidence" value="ECO:0007669"/>
    <property type="project" value="TreeGrafter"/>
</dbReference>
<dbReference type="PhylomeDB" id="T1J3Y9"/>
<reference evidence="3" key="1">
    <citation type="submission" date="2011-05" db="EMBL/GenBank/DDBJ databases">
        <authorList>
            <person name="Richards S.R."/>
            <person name="Qu J."/>
            <person name="Jiang H."/>
            <person name="Jhangiani S.N."/>
            <person name="Agravi P."/>
            <person name="Goodspeed R."/>
            <person name="Gross S."/>
            <person name="Mandapat C."/>
            <person name="Jackson L."/>
            <person name="Mathew T."/>
            <person name="Pu L."/>
            <person name="Thornton R."/>
            <person name="Saada N."/>
            <person name="Wilczek-Boney K.B."/>
            <person name="Lee S."/>
            <person name="Kovar C."/>
            <person name="Wu Y."/>
            <person name="Scherer S.E."/>
            <person name="Worley K.C."/>
            <person name="Muzny D.M."/>
            <person name="Gibbs R."/>
        </authorList>
    </citation>
    <scope>NUCLEOTIDE SEQUENCE</scope>
    <source>
        <strain evidence="3">Brora</strain>
    </source>
</reference>
<keyword evidence="1" id="KW-1133">Transmembrane helix</keyword>